<evidence type="ECO:0000313" key="3">
    <source>
        <dbReference type="Proteomes" id="UP000218505"/>
    </source>
</evidence>
<reference evidence="2" key="1">
    <citation type="submission" date="2017-09" db="EMBL/GenBank/DDBJ databases">
        <title>Complete Genome Sequence of ansamitocin-producing Bacterium Actinosynnema pretiosum X47.</title>
        <authorList>
            <person name="Cao G."/>
            <person name="Zong G."/>
            <person name="Zhong C."/>
            <person name="Fu J."/>
        </authorList>
    </citation>
    <scope>NUCLEOTIDE SEQUENCE [LARGE SCALE GENOMIC DNA]</scope>
    <source>
        <strain evidence="2">X47</strain>
    </source>
</reference>
<gene>
    <name evidence="2" type="ORF">CNX65_03570</name>
</gene>
<dbReference type="EMBL" id="CP023445">
    <property type="protein sequence ID" value="ATE52480.1"/>
    <property type="molecule type" value="Genomic_DNA"/>
</dbReference>
<dbReference type="KEGG" id="apre:CNX65_03570"/>
<keyword evidence="1" id="KW-0732">Signal</keyword>
<dbReference type="RefSeq" id="WP_096491487.1">
    <property type="nucleotide sequence ID" value="NZ_CP023445.1"/>
</dbReference>
<feature type="signal peptide" evidence="1">
    <location>
        <begin position="1"/>
        <end position="24"/>
    </location>
</feature>
<evidence type="ECO:0000313" key="2">
    <source>
        <dbReference type="EMBL" id="ATE52480.1"/>
    </source>
</evidence>
<name>A0A290Z0E1_9PSEU</name>
<accession>A0A290Z0E1</accession>
<protein>
    <recommendedName>
        <fullName evidence="4">Secreted protein</fullName>
    </recommendedName>
</protein>
<keyword evidence="3" id="KW-1185">Reference proteome</keyword>
<evidence type="ECO:0000256" key="1">
    <source>
        <dbReference type="SAM" id="SignalP"/>
    </source>
</evidence>
<dbReference type="Proteomes" id="UP000218505">
    <property type="component" value="Chromosome"/>
</dbReference>
<proteinExistence type="predicted"/>
<organism evidence="2 3">
    <name type="scientific">Actinosynnema pretiosum</name>
    <dbReference type="NCBI Taxonomy" id="42197"/>
    <lineage>
        <taxon>Bacteria</taxon>
        <taxon>Bacillati</taxon>
        <taxon>Actinomycetota</taxon>
        <taxon>Actinomycetes</taxon>
        <taxon>Pseudonocardiales</taxon>
        <taxon>Pseudonocardiaceae</taxon>
        <taxon>Actinosynnema</taxon>
    </lineage>
</organism>
<feature type="chain" id="PRO_5012109392" description="Secreted protein" evidence="1">
    <location>
        <begin position="25"/>
        <end position="108"/>
    </location>
</feature>
<sequence>MLKKAAALLAAATGLTMIGSPAFADPLVTVLSGATTDVNADADAAVGADTKVAGGLCGTSVNLVQVPLPLADAPSSNNCNTGDGGATGESPLDGVTDVLGGLTGILPG</sequence>
<dbReference type="AlphaFoldDB" id="A0A290Z0E1"/>
<evidence type="ECO:0008006" key="4">
    <source>
        <dbReference type="Google" id="ProtNLM"/>
    </source>
</evidence>